<evidence type="ECO:0000256" key="2">
    <source>
        <dbReference type="ARBA" id="ARBA00022670"/>
    </source>
</evidence>
<evidence type="ECO:0000256" key="6">
    <source>
        <dbReference type="SAM" id="SignalP"/>
    </source>
</evidence>
<evidence type="ECO:0000256" key="4">
    <source>
        <dbReference type="ARBA" id="ARBA00022825"/>
    </source>
</evidence>
<keyword evidence="3 5" id="KW-0378">Hydrolase</keyword>
<accession>A0A516GZD0</accession>
<proteinExistence type="inferred from homology"/>
<dbReference type="Proteomes" id="UP000317496">
    <property type="component" value="Chromosome"/>
</dbReference>
<feature type="active site" description="Charge relay system" evidence="5">
    <location>
        <position position="411"/>
    </location>
</feature>
<protein>
    <submittedName>
        <fullName evidence="8">S8 family serine peptidase</fullName>
    </submittedName>
</protein>
<feature type="domain" description="Peptidase S8/S53" evidence="7">
    <location>
        <begin position="366"/>
        <end position="623"/>
    </location>
</feature>
<name>A0A516GZD0_9PROT</name>
<gene>
    <name evidence="8" type="ORF">FNB15_06125</name>
</gene>
<feature type="chain" id="PRO_5022160528" evidence="6">
    <location>
        <begin position="28"/>
        <end position="772"/>
    </location>
</feature>
<dbReference type="GO" id="GO:0004252">
    <property type="term" value="F:serine-type endopeptidase activity"/>
    <property type="evidence" value="ECO:0007669"/>
    <property type="project" value="UniProtKB-UniRule"/>
</dbReference>
<dbReference type="Gene3D" id="3.40.50.200">
    <property type="entry name" value="Peptidase S8/S53 domain"/>
    <property type="match status" value="1"/>
</dbReference>
<keyword evidence="6" id="KW-0732">Signal</keyword>
<feature type="active site" description="Charge relay system" evidence="5">
    <location>
        <position position="591"/>
    </location>
</feature>
<dbReference type="SUPFAM" id="SSF52743">
    <property type="entry name" value="Subtilisin-like"/>
    <property type="match status" value="1"/>
</dbReference>
<dbReference type="PROSITE" id="PS51892">
    <property type="entry name" value="SUBTILASE"/>
    <property type="match status" value="1"/>
</dbReference>
<dbReference type="InterPro" id="IPR036852">
    <property type="entry name" value="Peptidase_S8/S53_dom_sf"/>
</dbReference>
<dbReference type="KEGG" id="fer:FNB15_06125"/>
<feature type="active site" description="Charge relay system" evidence="5">
    <location>
        <position position="347"/>
    </location>
</feature>
<evidence type="ECO:0000256" key="1">
    <source>
        <dbReference type="ARBA" id="ARBA00011073"/>
    </source>
</evidence>
<comment type="similarity">
    <text evidence="1 5">Belongs to the peptidase S8 family.</text>
</comment>
<evidence type="ECO:0000259" key="7">
    <source>
        <dbReference type="Pfam" id="PF00082"/>
    </source>
</evidence>
<evidence type="ECO:0000313" key="8">
    <source>
        <dbReference type="EMBL" id="QDO96879.1"/>
    </source>
</evidence>
<sequence length="772" mass="82716">MSAIRSASCLAAVTGALLASVAFPVAAQPTDTGRTAGPERLNVRIGQQVSPVLAMTIAEVGASEMMDLPPGAKISDEIQRRCGSLDPTVGRLLLERNEQRGLKGLSLTAAQKAPLTVEFPACARSPGPKRILVQDRDTLEKLFVRVGEATAVAAPPPVNRTVPTTSNTQTDAGYEKLVRDNLKLGTETDAWRNMVSQYYSNLNFDQVFALNSNLTDINRLAANQELTIPGKEPFWSEIRLKDGISSAEATAKVQAAQMRDEATLLSKPVNRAVSNVPNNVEQGEAALLVTASTIDTSAPACGKASELRADWPLSAIDLVAQIGRNRVLNPNRQPGDAVTRGRIMVLDTGLDIAENHAQTFPKEYFARIRALPDMRTSAPPKVRIVEGLNLATNVNAATTPAMLGARPDRWHGLAVASAALGSRVMDDLRHVVPLPVSIIPVSLVGKEIGDPLTLSAPQLPGAVQAAAEGEKFPIINISFATPMRAKYFSDALAHAKNHSILLVVAAGNDGGDDSTGQWPSMLGGDPARADGAIVVTVGAHDADGQIAKFSRRGWRAVDLLAPGCDIPVHTMKMPDTGDRLTLAPANLSGTSFAAPLVSFMSALLYSEGLPPKDIKARLISSSDPSHGLRSLTYSGGRLNAMKALSVWEDVVEIAVDANTAAGDRAAKGKPSSTVVLRGEVTDTQAAVKFCGKERLLDHFEKLSIVKDEKTGQRFWQFWTRSDRNEDPHLMKREDLCPVDIDDKVEFSLRQRDSAVAVTVTPANLIDFVPKRR</sequence>
<keyword evidence="9" id="KW-1185">Reference proteome</keyword>
<evidence type="ECO:0000256" key="5">
    <source>
        <dbReference type="PROSITE-ProRule" id="PRU01240"/>
    </source>
</evidence>
<evidence type="ECO:0000256" key="3">
    <source>
        <dbReference type="ARBA" id="ARBA00022801"/>
    </source>
</evidence>
<dbReference type="RefSeq" id="WP_144067860.1">
    <property type="nucleotide sequence ID" value="NZ_CP041636.1"/>
</dbReference>
<reference evidence="8 9" key="1">
    <citation type="submission" date="2019-07" db="EMBL/GenBank/DDBJ databases">
        <title>Genome sequencing for Ferrovibrio sp. K5.</title>
        <authorList>
            <person name="Park S.-J."/>
        </authorList>
    </citation>
    <scope>NUCLEOTIDE SEQUENCE [LARGE SCALE GENOMIC DNA]</scope>
    <source>
        <strain evidence="8 9">K5</strain>
    </source>
</reference>
<keyword evidence="4 5" id="KW-0720">Serine protease</keyword>
<keyword evidence="2 5" id="KW-0645">Protease</keyword>
<feature type="signal peptide" evidence="6">
    <location>
        <begin position="1"/>
        <end position="27"/>
    </location>
</feature>
<evidence type="ECO:0000313" key="9">
    <source>
        <dbReference type="Proteomes" id="UP000317496"/>
    </source>
</evidence>
<dbReference type="EMBL" id="CP041636">
    <property type="protein sequence ID" value="QDO96879.1"/>
    <property type="molecule type" value="Genomic_DNA"/>
</dbReference>
<dbReference type="InterPro" id="IPR000209">
    <property type="entry name" value="Peptidase_S8/S53_dom"/>
</dbReference>
<dbReference type="AlphaFoldDB" id="A0A516GZD0"/>
<dbReference type="PANTHER" id="PTHR43806">
    <property type="entry name" value="PEPTIDASE S8"/>
    <property type="match status" value="1"/>
</dbReference>
<dbReference type="OrthoDB" id="7237710at2"/>
<dbReference type="InterPro" id="IPR050131">
    <property type="entry name" value="Peptidase_S8_subtilisin-like"/>
</dbReference>
<dbReference type="Pfam" id="PF00082">
    <property type="entry name" value="Peptidase_S8"/>
    <property type="match status" value="1"/>
</dbReference>
<dbReference type="PANTHER" id="PTHR43806:SF11">
    <property type="entry name" value="CEREVISIN-RELATED"/>
    <property type="match status" value="1"/>
</dbReference>
<dbReference type="GO" id="GO:0006508">
    <property type="term" value="P:proteolysis"/>
    <property type="evidence" value="ECO:0007669"/>
    <property type="project" value="UniProtKB-KW"/>
</dbReference>
<organism evidence="8 9">
    <name type="scientific">Ferrovibrio terrae</name>
    <dbReference type="NCBI Taxonomy" id="2594003"/>
    <lineage>
        <taxon>Bacteria</taxon>
        <taxon>Pseudomonadati</taxon>
        <taxon>Pseudomonadota</taxon>
        <taxon>Alphaproteobacteria</taxon>
        <taxon>Rhodospirillales</taxon>
        <taxon>Rhodospirillaceae</taxon>
        <taxon>Ferrovibrio</taxon>
    </lineage>
</organism>